<comment type="caution">
    <text evidence="2">The sequence shown here is derived from an EMBL/GenBank/DDBJ whole genome shotgun (WGS) entry which is preliminary data.</text>
</comment>
<evidence type="ECO:0000313" key="2">
    <source>
        <dbReference type="EMBL" id="ERK43410.1"/>
    </source>
</evidence>
<dbReference type="Proteomes" id="UP000016608">
    <property type="component" value="Unassembled WGS sequence"/>
</dbReference>
<feature type="coiled-coil region" evidence="1">
    <location>
        <begin position="167"/>
        <end position="194"/>
    </location>
</feature>
<feature type="non-terminal residue" evidence="2">
    <location>
        <position position="1"/>
    </location>
</feature>
<name>U2NZ65_EUBRA</name>
<keyword evidence="1" id="KW-0175">Coiled coil</keyword>
<proteinExistence type="predicted"/>
<reference evidence="2 3" key="1">
    <citation type="submission" date="2013-06" db="EMBL/GenBank/DDBJ databases">
        <authorList>
            <person name="Weinstock G."/>
            <person name="Sodergren E."/>
            <person name="Lobos E.A."/>
            <person name="Fulton L."/>
            <person name="Fulton R."/>
            <person name="Courtney L."/>
            <person name="Fronick C."/>
            <person name="O'Laughlin M."/>
            <person name="Godfrey J."/>
            <person name="Wilson R.M."/>
            <person name="Miner T."/>
            <person name="Farmer C."/>
            <person name="Delehaunty K."/>
            <person name="Cordes M."/>
            <person name="Minx P."/>
            <person name="Tomlinson C."/>
            <person name="Chen J."/>
            <person name="Wollam A."/>
            <person name="Pepin K.H."/>
            <person name="Bhonagiri V."/>
            <person name="Zhang X."/>
            <person name="Warren W."/>
            <person name="Mitreva M."/>
            <person name="Mardis E.R."/>
            <person name="Wilson R.K."/>
        </authorList>
    </citation>
    <scope>NUCLEOTIDE SEQUENCE [LARGE SCALE GENOMIC DNA]</scope>
    <source>
        <strain evidence="2 3">ATCC 29099</strain>
    </source>
</reference>
<dbReference type="EMBL" id="AWVJ01000148">
    <property type="protein sequence ID" value="ERK43410.1"/>
    <property type="molecule type" value="Genomic_DNA"/>
</dbReference>
<protein>
    <recommendedName>
        <fullName evidence="4">MobA/MobL protein domain-containing protein</fullName>
    </recommendedName>
</protein>
<feature type="non-terminal residue" evidence="2">
    <location>
        <position position="200"/>
    </location>
</feature>
<dbReference type="AlphaFoldDB" id="U2NZ65"/>
<gene>
    <name evidence="2" type="ORF">HMPREF0373_02457</name>
</gene>
<sequence>QGKLQIPTIHEGADARKIEQKFLAGQEIKGSWKVAENQIIKQQNTLLQKILDTFGKVSGALSLWKERLNDIRRKPGNYTLNGVHDWANRRTADLNGRNASGNAEPGHPTLSYAGTESEIAKIKQRVIRAAQHFAKYRGTTFQDGRTENEDRTFGKRKSAMADIGTEAEQRKQFITETEHRIAELEQQVEKGRDIDERIQR</sequence>
<organism evidence="2 3">
    <name type="scientific">Eubacterium ramulus ATCC 29099</name>
    <dbReference type="NCBI Taxonomy" id="1256908"/>
    <lineage>
        <taxon>Bacteria</taxon>
        <taxon>Bacillati</taxon>
        <taxon>Bacillota</taxon>
        <taxon>Clostridia</taxon>
        <taxon>Eubacteriales</taxon>
        <taxon>Eubacteriaceae</taxon>
        <taxon>Eubacterium</taxon>
    </lineage>
</organism>
<evidence type="ECO:0008006" key="4">
    <source>
        <dbReference type="Google" id="ProtNLM"/>
    </source>
</evidence>
<dbReference type="eggNOG" id="COG2433">
    <property type="taxonomic scope" value="Bacteria"/>
</dbReference>
<keyword evidence="3" id="KW-1185">Reference proteome</keyword>
<evidence type="ECO:0000256" key="1">
    <source>
        <dbReference type="SAM" id="Coils"/>
    </source>
</evidence>
<evidence type="ECO:0000313" key="3">
    <source>
        <dbReference type="Proteomes" id="UP000016608"/>
    </source>
</evidence>
<accession>U2NZ65</accession>